<dbReference type="InterPro" id="IPR052163">
    <property type="entry name" value="DGC-Regulatory_Protein"/>
</dbReference>
<accession>A0A346A1X2</accession>
<feature type="transmembrane region" description="Helical" evidence="1">
    <location>
        <begin position="101"/>
        <end position="122"/>
    </location>
</feature>
<dbReference type="PANTHER" id="PTHR46663:SF3">
    <property type="entry name" value="SLL0267 PROTEIN"/>
    <property type="match status" value="1"/>
</dbReference>
<feature type="transmembrane region" description="Helical" evidence="1">
    <location>
        <begin position="154"/>
        <end position="174"/>
    </location>
</feature>
<evidence type="ECO:0000313" key="4">
    <source>
        <dbReference type="Proteomes" id="UP000254889"/>
    </source>
</evidence>
<dbReference type="Gene3D" id="3.30.70.270">
    <property type="match status" value="1"/>
</dbReference>
<dbReference type="EMBL" id="CP031417">
    <property type="protein sequence ID" value="AXK83169.1"/>
    <property type="molecule type" value="Genomic_DNA"/>
</dbReference>
<keyword evidence="1" id="KW-1133">Transmembrane helix</keyword>
<feature type="transmembrane region" description="Helical" evidence="1">
    <location>
        <begin position="68"/>
        <end position="89"/>
    </location>
</feature>
<feature type="domain" description="GGDEF" evidence="2">
    <location>
        <begin position="248"/>
        <end position="381"/>
    </location>
</feature>
<dbReference type="CDD" id="cd01949">
    <property type="entry name" value="GGDEF"/>
    <property type="match status" value="1"/>
</dbReference>
<dbReference type="NCBIfam" id="TIGR00254">
    <property type="entry name" value="GGDEF"/>
    <property type="match status" value="1"/>
</dbReference>
<dbReference type="GO" id="GO:0003824">
    <property type="term" value="F:catalytic activity"/>
    <property type="evidence" value="ECO:0007669"/>
    <property type="project" value="UniProtKB-ARBA"/>
</dbReference>
<dbReference type="InterPro" id="IPR029787">
    <property type="entry name" value="Nucleotide_cyclase"/>
</dbReference>
<dbReference type="KEGG" id="ptaw:DW352_23210"/>
<feature type="transmembrane region" description="Helical" evidence="1">
    <location>
        <begin position="128"/>
        <end position="147"/>
    </location>
</feature>
<proteinExistence type="predicted"/>
<dbReference type="RefSeq" id="WP_115693548.1">
    <property type="nucleotide sequence ID" value="NZ_CP031417.1"/>
</dbReference>
<reference evidence="3 4" key="1">
    <citation type="submission" date="2018-07" db="EMBL/GenBank/DDBJ databases">
        <authorList>
            <person name="Quirk P.G."/>
            <person name="Krulwich T.A."/>
        </authorList>
    </citation>
    <scope>NUCLEOTIDE SEQUENCE [LARGE SCALE GENOMIC DNA]</scope>
    <source>
        <strain evidence="3 4">CC-BB4</strain>
    </source>
</reference>
<dbReference type="Proteomes" id="UP000254889">
    <property type="component" value="Chromosome"/>
</dbReference>
<gene>
    <name evidence="3" type="ORF">DW352_23210</name>
</gene>
<dbReference type="SMART" id="SM00267">
    <property type="entry name" value="GGDEF"/>
    <property type="match status" value="1"/>
</dbReference>
<dbReference type="PROSITE" id="PS50887">
    <property type="entry name" value="GGDEF"/>
    <property type="match status" value="1"/>
</dbReference>
<feature type="transmembrane region" description="Helical" evidence="1">
    <location>
        <begin position="180"/>
        <end position="200"/>
    </location>
</feature>
<name>A0A346A1X2_9HYPH</name>
<sequence length="405" mass="42649">MQSDSRVYSLPRWRMTRWLVDAGPGVPDDIRHALVGQLYGTLPIFAGGVANTIVVSVAIAARLGSWPFVAWVVVEVAVCLARLIVLMIARRNALTGRKTPTDIYILLGIAWAATVGYGVIVSLVSGDWVASALACLSAAAMVGGICFRNFSAPRLAGTMTVFSLGPCLPGAMIAGEPLMYIVFAQIPMYVFAMTVAAFRLNKMLIATMRAERENDHRARHDALTGLSNRTGLIAAVDARLATAPREGEMLALLFLDLDGFKSVNDTYGHAAGDRLLAMVADRLRRVLLAADIAARIGGDEFVVLADGLTPDRAITLGEHLIAAIATSYDLGDNIAISIGVSVGIAMAPEHGAKFADLLAVADAALYEAKLSGKSRCCMASAETNLAALQRLRGNTGKPGAVGAAA</sequence>
<dbReference type="InterPro" id="IPR043128">
    <property type="entry name" value="Rev_trsase/Diguanyl_cyclase"/>
</dbReference>
<keyword evidence="1" id="KW-0472">Membrane</keyword>
<dbReference type="PANTHER" id="PTHR46663">
    <property type="entry name" value="DIGUANYLATE CYCLASE DGCT-RELATED"/>
    <property type="match status" value="1"/>
</dbReference>
<dbReference type="InterPro" id="IPR000160">
    <property type="entry name" value="GGDEF_dom"/>
</dbReference>
<protein>
    <submittedName>
        <fullName evidence="3">GGDEF domain-containing protein</fullName>
    </submittedName>
</protein>
<evidence type="ECO:0000259" key="2">
    <source>
        <dbReference type="PROSITE" id="PS50887"/>
    </source>
</evidence>
<keyword evidence="4" id="KW-1185">Reference proteome</keyword>
<keyword evidence="1" id="KW-0812">Transmembrane</keyword>
<dbReference type="SUPFAM" id="SSF55073">
    <property type="entry name" value="Nucleotide cyclase"/>
    <property type="match status" value="1"/>
</dbReference>
<evidence type="ECO:0000313" key="3">
    <source>
        <dbReference type="EMBL" id="AXK83169.1"/>
    </source>
</evidence>
<evidence type="ECO:0000256" key="1">
    <source>
        <dbReference type="SAM" id="Phobius"/>
    </source>
</evidence>
<dbReference type="AlphaFoldDB" id="A0A346A1X2"/>
<feature type="transmembrane region" description="Helical" evidence="1">
    <location>
        <begin position="38"/>
        <end position="62"/>
    </location>
</feature>
<organism evidence="3 4">
    <name type="scientific">Pseudolabrys taiwanensis</name>
    <dbReference type="NCBI Taxonomy" id="331696"/>
    <lineage>
        <taxon>Bacteria</taxon>
        <taxon>Pseudomonadati</taxon>
        <taxon>Pseudomonadota</taxon>
        <taxon>Alphaproteobacteria</taxon>
        <taxon>Hyphomicrobiales</taxon>
        <taxon>Xanthobacteraceae</taxon>
        <taxon>Pseudolabrys</taxon>
    </lineage>
</organism>
<dbReference type="FunFam" id="3.30.70.270:FF:000001">
    <property type="entry name" value="Diguanylate cyclase domain protein"/>
    <property type="match status" value="1"/>
</dbReference>
<dbReference type="OrthoDB" id="9812260at2"/>
<dbReference type="Pfam" id="PF00990">
    <property type="entry name" value="GGDEF"/>
    <property type="match status" value="1"/>
</dbReference>